<keyword evidence="1" id="KW-0472">Membrane</keyword>
<keyword evidence="1" id="KW-1133">Transmembrane helix</keyword>
<evidence type="ECO:0000256" key="1">
    <source>
        <dbReference type="SAM" id="Phobius"/>
    </source>
</evidence>
<dbReference type="Proteomes" id="UP000475249">
    <property type="component" value="Unassembled WGS sequence"/>
</dbReference>
<dbReference type="AlphaFoldDB" id="A0A6L9E8I4"/>
<sequence>MPKKRRQWLWNILIVLTIVICGLAFIVHYKNWVKVEKDHLRILSGIYYKEVQYVAIDSVKMVERIPQMERINGFSAWEKEKGVFKDSLNPENTVHVYVDNLLHPKIKVVHSDSLKLYINFSDSLETVETYQILTAKMDSVKAQLSAQK</sequence>
<proteinExistence type="predicted"/>
<comment type="caution">
    <text evidence="2">The sequence shown here is derived from an EMBL/GenBank/DDBJ whole genome shotgun (WGS) entry which is preliminary data.</text>
</comment>
<dbReference type="EMBL" id="WXYO01000001">
    <property type="protein sequence ID" value="NAS10769.1"/>
    <property type="molecule type" value="Genomic_DNA"/>
</dbReference>
<evidence type="ECO:0000313" key="2">
    <source>
        <dbReference type="EMBL" id="NAS10769.1"/>
    </source>
</evidence>
<name>A0A6L9E8I4_9FLAO</name>
<organism evidence="2 3">
    <name type="scientific">Poritiphilus flavus</name>
    <dbReference type="NCBI Taxonomy" id="2697053"/>
    <lineage>
        <taxon>Bacteria</taxon>
        <taxon>Pseudomonadati</taxon>
        <taxon>Bacteroidota</taxon>
        <taxon>Flavobacteriia</taxon>
        <taxon>Flavobacteriales</taxon>
        <taxon>Flavobacteriaceae</taxon>
        <taxon>Poritiphilus</taxon>
    </lineage>
</organism>
<keyword evidence="3" id="KW-1185">Reference proteome</keyword>
<dbReference type="RefSeq" id="WP_161433558.1">
    <property type="nucleotide sequence ID" value="NZ_WXYO01000001.1"/>
</dbReference>
<keyword evidence="1" id="KW-0812">Transmembrane</keyword>
<gene>
    <name evidence="2" type="ORF">GTQ38_02075</name>
</gene>
<feature type="transmembrane region" description="Helical" evidence="1">
    <location>
        <begin position="9"/>
        <end position="29"/>
    </location>
</feature>
<protein>
    <submittedName>
        <fullName evidence="2">Uncharacterized protein</fullName>
    </submittedName>
</protein>
<reference evidence="2 3" key="1">
    <citation type="submission" date="2020-01" db="EMBL/GenBank/DDBJ databases">
        <title>Bacteria diversity of Porities sp.</title>
        <authorList>
            <person name="Wang G."/>
        </authorList>
    </citation>
    <scope>NUCLEOTIDE SEQUENCE [LARGE SCALE GENOMIC DNA]</scope>
    <source>
        <strain evidence="2 3">R33</strain>
    </source>
</reference>
<accession>A0A6L9E8I4</accession>
<evidence type="ECO:0000313" key="3">
    <source>
        <dbReference type="Proteomes" id="UP000475249"/>
    </source>
</evidence>